<proteinExistence type="predicted"/>
<comment type="caution">
    <text evidence="1">The sequence shown here is derived from an EMBL/GenBank/DDBJ whole genome shotgun (WGS) entry which is preliminary data.</text>
</comment>
<gene>
    <name evidence="1" type="ORF">L3X38_035772</name>
</gene>
<keyword evidence="2" id="KW-1185">Reference proteome</keyword>
<dbReference type="Proteomes" id="UP001054821">
    <property type="component" value="Chromosome 6"/>
</dbReference>
<reference evidence="1 2" key="1">
    <citation type="journal article" date="2022" name="G3 (Bethesda)">
        <title>Whole-genome sequence and methylome profiling of the almond [Prunus dulcis (Mill.) D.A. Webb] cultivar 'Nonpareil'.</title>
        <authorList>
            <person name="D'Amico-Willman K.M."/>
            <person name="Ouma W.Z."/>
            <person name="Meulia T."/>
            <person name="Sideli G.M."/>
            <person name="Gradziel T.M."/>
            <person name="Fresnedo-Ramirez J."/>
        </authorList>
    </citation>
    <scope>NUCLEOTIDE SEQUENCE [LARGE SCALE GENOMIC DNA]</scope>
    <source>
        <strain evidence="1">Clone GOH B32 T37-40</strain>
    </source>
</reference>
<evidence type="ECO:0000313" key="1">
    <source>
        <dbReference type="EMBL" id="KAI5326698.1"/>
    </source>
</evidence>
<sequence>MMQTQRAGQAEEVIGVASQPTVNHQWMDSKCLYWNEVELDLVQWKFQALGSTRYKTFILLLRYLEFLNCFSKLSCLAVRYKQQLS</sequence>
<dbReference type="AlphaFoldDB" id="A0AAD4VLM5"/>
<accession>A0AAD4VLM5</accession>
<protein>
    <submittedName>
        <fullName evidence="1">Uncharacterized protein</fullName>
    </submittedName>
</protein>
<evidence type="ECO:0000313" key="2">
    <source>
        <dbReference type="Proteomes" id="UP001054821"/>
    </source>
</evidence>
<name>A0AAD4VLM5_PRUDU</name>
<dbReference type="EMBL" id="JAJFAZ020000006">
    <property type="protein sequence ID" value="KAI5326698.1"/>
    <property type="molecule type" value="Genomic_DNA"/>
</dbReference>
<organism evidence="1 2">
    <name type="scientific">Prunus dulcis</name>
    <name type="common">Almond</name>
    <name type="synonym">Amygdalus dulcis</name>
    <dbReference type="NCBI Taxonomy" id="3755"/>
    <lineage>
        <taxon>Eukaryota</taxon>
        <taxon>Viridiplantae</taxon>
        <taxon>Streptophyta</taxon>
        <taxon>Embryophyta</taxon>
        <taxon>Tracheophyta</taxon>
        <taxon>Spermatophyta</taxon>
        <taxon>Magnoliopsida</taxon>
        <taxon>eudicotyledons</taxon>
        <taxon>Gunneridae</taxon>
        <taxon>Pentapetalae</taxon>
        <taxon>rosids</taxon>
        <taxon>fabids</taxon>
        <taxon>Rosales</taxon>
        <taxon>Rosaceae</taxon>
        <taxon>Amygdaloideae</taxon>
        <taxon>Amygdaleae</taxon>
        <taxon>Prunus</taxon>
    </lineage>
</organism>